<dbReference type="Pfam" id="PF00196">
    <property type="entry name" value="GerE"/>
    <property type="match status" value="1"/>
</dbReference>
<dbReference type="InterPro" id="IPR058245">
    <property type="entry name" value="NreC/VraR/RcsB-like_REC"/>
</dbReference>
<reference evidence="8" key="1">
    <citation type="journal article" date="2019" name="Int. J. Syst. Evol. Microbiol.">
        <title>The Global Catalogue of Microorganisms (GCM) 10K type strain sequencing project: providing services to taxonomists for standard genome sequencing and annotation.</title>
        <authorList>
            <consortium name="The Broad Institute Genomics Platform"/>
            <consortium name="The Broad Institute Genome Sequencing Center for Infectious Disease"/>
            <person name="Wu L."/>
            <person name="Ma J."/>
        </authorList>
    </citation>
    <scope>NUCLEOTIDE SEQUENCE [LARGE SCALE GENOMIC DNA]</scope>
    <source>
        <strain evidence="8">JCM 16540</strain>
    </source>
</reference>
<dbReference type="SUPFAM" id="SSF52172">
    <property type="entry name" value="CheY-like"/>
    <property type="match status" value="1"/>
</dbReference>
<feature type="modified residue" description="4-aspartylphosphate" evidence="5">
    <location>
        <position position="52"/>
    </location>
</feature>
<dbReference type="SMART" id="SM00448">
    <property type="entry name" value="REC"/>
    <property type="match status" value="1"/>
</dbReference>
<dbReference type="Gene3D" id="3.40.50.2300">
    <property type="match status" value="1"/>
</dbReference>
<evidence type="ECO:0000256" key="5">
    <source>
        <dbReference type="PROSITE-ProRule" id="PRU00169"/>
    </source>
</evidence>
<dbReference type="InterPro" id="IPR011006">
    <property type="entry name" value="CheY-like_superfamily"/>
</dbReference>
<evidence type="ECO:0000313" key="8">
    <source>
        <dbReference type="Proteomes" id="UP001500767"/>
    </source>
</evidence>
<comment type="caution">
    <text evidence="7">The sequence shown here is derived from an EMBL/GenBank/DDBJ whole genome shotgun (WGS) entry which is preliminary data.</text>
</comment>
<keyword evidence="2" id="KW-0805">Transcription regulation</keyword>
<keyword evidence="3" id="KW-0238">DNA-binding</keyword>
<dbReference type="PANTHER" id="PTHR43214:SF24">
    <property type="entry name" value="TRANSCRIPTIONAL REGULATORY PROTEIN NARL-RELATED"/>
    <property type="match status" value="1"/>
</dbReference>
<feature type="domain" description="Response regulatory" evidence="6">
    <location>
        <begin position="2"/>
        <end position="122"/>
    </location>
</feature>
<proteinExistence type="predicted"/>
<evidence type="ECO:0000313" key="7">
    <source>
        <dbReference type="EMBL" id="GAA3565152.1"/>
    </source>
</evidence>
<dbReference type="SMART" id="SM00421">
    <property type="entry name" value="HTH_LUXR"/>
    <property type="match status" value="1"/>
</dbReference>
<dbReference type="InterPro" id="IPR001789">
    <property type="entry name" value="Sig_transdc_resp-reg_receiver"/>
</dbReference>
<evidence type="ECO:0000256" key="2">
    <source>
        <dbReference type="ARBA" id="ARBA00023015"/>
    </source>
</evidence>
<dbReference type="EMBL" id="BAAAYR010000002">
    <property type="protein sequence ID" value="GAA3565152.1"/>
    <property type="molecule type" value="Genomic_DNA"/>
</dbReference>
<keyword evidence="8" id="KW-1185">Reference proteome</keyword>
<dbReference type="CDD" id="cd17535">
    <property type="entry name" value="REC_NarL-like"/>
    <property type="match status" value="1"/>
</dbReference>
<evidence type="ECO:0000256" key="1">
    <source>
        <dbReference type="ARBA" id="ARBA00022553"/>
    </source>
</evidence>
<protein>
    <submittedName>
        <fullName evidence="7">Response regulator transcription factor</fullName>
    </submittedName>
</protein>
<evidence type="ECO:0000256" key="3">
    <source>
        <dbReference type="ARBA" id="ARBA00023125"/>
    </source>
</evidence>
<dbReference type="SUPFAM" id="SSF46894">
    <property type="entry name" value="C-terminal effector domain of the bipartite response regulators"/>
    <property type="match status" value="1"/>
</dbReference>
<dbReference type="RefSeq" id="WP_204910708.1">
    <property type="nucleotide sequence ID" value="NZ_BAAAYR010000002.1"/>
</dbReference>
<dbReference type="Proteomes" id="UP001500767">
    <property type="component" value="Unassembled WGS sequence"/>
</dbReference>
<name>A0ABP6XDL2_9ACTN</name>
<keyword evidence="4" id="KW-0804">Transcription</keyword>
<dbReference type="InterPro" id="IPR000792">
    <property type="entry name" value="Tscrpt_reg_LuxR_C"/>
</dbReference>
<dbReference type="PANTHER" id="PTHR43214">
    <property type="entry name" value="TWO-COMPONENT RESPONSE REGULATOR"/>
    <property type="match status" value="1"/>
</dbReference>
<accession>A0ABP6XDL2</accession>
<gene>
    <name evidence="7" type="ORF">GCM10022197_21110</name>
</gene>
<organism evidence="7 8">
    <name type="scientific">Microlunatus spumicola</name>
    <dbReference type="NCBI Taxonomy" id="81499"/>
    <lineage>
        <taxon>Bacteria</taxon>
        <taxon>Bacillati</taxon>
        <taxon>Actinomycetota</taxon>
        <taxon>Actinomycetes</taxon>
        <taxon>Propionibacteriales</taxon>
        <taxon>Propionibacteriaceae</taxon>
        <taxon>Microlunatus</taxon>
    </lineage>
</organism>
<sequence>MRLIIAEDEVLLRAGLTRLLADEGYDVVATASTGPDLVTATLSLRPDLVITDIRMPPTHTRDGIAAALRLRRELPSLAVLVLSQHVDSTGATELLADGAQGVGYLLKQRIMDVDPFLEAVREVLAGGTVVDASVVDGMIGRRRTDNPVDRLSPRRRETLALMAQGMSNARIAEELVVTEHAVARNISAIFDTLGLPPSTNEHRRVLAVLRYLDRPGP</sequence>
<dbReference type="PROSITE" id="PS50110">
    <property type="entry name" value="RESPONSE_REGULATORY"/>
    <property type="match status" value="1"/>
</dbReference>
<evidence type="ECO:0000256" key="4">
    <source>
        <dbReference type="ARBA" id="ARBA00023163"/>
    </source>
</evidence>
<dbReference type="InterPro" id="IPR016032">
    <property type="entry name" value="Sig_transdc_resp-reg_C-effctor"/>
</dbReference>
<evidence type="ECO:0000259" key="6">
    <source>
        <dbReference type="PROSITE" id="PS50110"/>
    </source>
</evidence>
<dbReference type="InterPro" id="IPR039420">
    <property type="entry name" value="WalR-like"/>
</dbReference>
<keyword evidence="1 5" id="KW-0597">Phosphoprotein</keyword>
<dbReference type="Pfam" id="PF00072">
    <property type="entry name" value="Response_reg"/>
    <property type="match status" value="1"/>
</dbReference>